<reference evidence="2 3" key="1">
    <citation type="submission" date="2015-12" db="EMBL/GenBank/DDBJ databases">
        <title>The genome of Folsomia candida.</title>
        <authorList>
            <person name="Faddeeva A."/>
            <person name="Derks M.F."/>
            <person name="Anvar Y."/>
            <person name="Smit S."/>
            <person name="Van Straalen N."/>
            <person name="Roelofs D."/>
        </authorList>
    </citation>
    <scope>NUCLEOTIDE SEQUENCE [LARGE SCALE GENOMIC DNA]</scope>
    <source>
        <strain evidence="2 3">VU population</strain>
        <tissue evidence="2">Whole body</tissue>
    </source>
</reference>
<dbReference type="Proteomes" id="UP000198287">
    <property type="component" value="Unassembled WGS sequence"/>
</dbReference>
<protein>
    <submittedName>
        <fullName evidence="2">Pecanex-like protein 1</fullName>
    </submittedName>
</protein>
<sequence length="723" mass="80559">MEEAQLKSDNPKKAMIEKDDSLPIQNNIVDVKLDEQQETGSHGSSGYDSCTLSPLTDDSNSPLTERGADSDEVDAGQEISVEEKTTKSAESKKRRGKTFPVLIPMSKREDSPSPPSATPLKPTNCTSPSTPDVDSSSENELSNVPLSQRMKSLQKKKIVPRAPVFRKKQSKADRDILEEMENPKPSTSAPLRREIERNRRALLAQSSTESVKQKSSSVSYQNYRSNVRRFTPRKRALNDKVSYSTPLKSSPVEKSPAREEEGNEEIELKTTPTPNAKSDQSAKKKLKLTTLNKKEEEEIIEDSLPPPPETTTTEIQSPILKPTEHFCIELLFLHSPIEVDEVDVAPLNTDTTLNDQLIITPCSSPPQIPVLTLIANPIDPIEPVVPAPVKEEEVNLAESSEQTKPCNQADIDLTQPFIKLTRLDQTYIDQKTKRKSAESTSEEESISATHLLSNCQSNTEIISTIVSGQNKESESTPQKKKKPRGRPPTKKTDKKLPSSPAASAPLPPISSPNKNGNSGASVPILGKRTLVLKLERLSEDELPKKVLKQTPEFILEEYLKKRRGNRKVQKRSEDNDDIEVDIEAVSDESSDIVESSKQRKCVFKFFNCELKMSLKMVKQFDISFVKKAETTPKSKKTTPRRNKKHVTEAVADSKWKNGFVHPFNLKSNNSSSCDDKSPDDPTASPIKANWEHNSSPGTSSVNSARRQSNRKRSIRFENGFLYG</sequence>
<feature type="region of interest" description="Disordered" evidence="1">
    <location>
        <begin position="430"/>
        <end position="452"/>
    </location>
</feature>
<evidence type="ECO:0000256" key="1">
    <source>
        <dbReference type="SAM" id="MobiDB-lite"/>
    </source>
</evidence>
<feature type="compositionally biased region" description="Polar residues" evidence="1">
    <location>
        <begin position="270"/>
        <end position="279"/>
    </location>
</feature>
<organism evidence="2 3">
    <name type="scientific">Folsomia candida</name>
    <name type="common">Springtail</name>
    <dbReference type="NCBI Taxonomy" id="158441"/>
    <lineage>
        <taxon>Eukaryota</taxon>
        <taxon>Metazoa</taxon>
        <taxon>Ecdysozoa</taxon>
        <taxon>Arthropoda</taxon>
        <taxon>Hexapoda</taxon>
        <taxon>Collembola</taxon>
        <taxon>Entomobryomorpha</taxon>
        <taxon>Isotomoidea</taxon>
        <taxon>Isotomidae</taxon>
        <taxon>Proisotominae</taxon>
        <taxon>Folsomia</taxon>
    </lineage>
</organism>
<dbReference type="AlphaFoldDB" id="A0A226DZ20"/>
<feature type="compositionally biased region" description="Basic residues" evidence="1">
    <location>
        <begin position="478"/>
        <end position="489"/>
    </location>
</feature>
<feature type="compositionally biased region" description="Polar residues" evidence="1">
    <location>
        <begin position="691"/>
        <end position="706"/>
    </location>
</feature>
<gene>
    <name evidence="2" type="ORF">Fcan01_14977</name>
</gene>
<feature type="compositionally biased region" description="Low complexity" evidence="1">
    <location>
        <begin position="126"/>
        <end position="136"/>
    </location>
</feature>
<feature type="compositionally biased region" description="Basic residues" evidence="1">
    <location>
        <begin position="226"/>
        <end position="235"/>
    </location>
</feature>
<feature type="compositionally biased region" description="Polar residues" evidence="1">
    <location>
        <begin position="138"/>
        <end position="151"/>
    </location>
</feature>
<dbReference type="EMBL" id="LNIX01000009">
    <property type="protein sequence ID" value="OXA49941.1"/>
    <property type="molecule type" value="Genomic_DNA"/>
</dbReference>
<feature type="compositionally biased region" description="Basic and acidic residues" evidence="1">
    <location>
        <begin position="81"/>
        <end position="91"/>
    </location>
</feature>
<feature type="compositionally biased region" description="Polar residues" evidence="1">
    <location>
        <begin position="38"/>
        <end position="63"/>
    </location>
</feature>
<proteinExistence type="predicted"/>
<name>A0A226DZ20_FOLCA</name>
<keyword evidence="3" id="KW-1185">Reference proteome</keyword>
<evidence type="ECO:0000313" key="3">
    <source>
        <dbReference type="Proteomes" id="UP000198287"/>
    </source>
</evidence>
<feature type="region of interest" description="Disordered" evidence="1">
    <location>
        <begin position="466"/>
        <end position="522"/>
    </location>
</feature>
<accession>A0A226DZ20</accession>
<evidence type="ECO:0000313" key="2">
    <source>
        <dbReference type="EMBL" id="OXA49941.1"/>
    </source>
</evidence>
<feature type="region of interest" description="Disordered" evidence="1">
    <location>
        <begin position="1"/>
        <end position="284"/>
    </location>
</feature>
<feature type="compositionally biased region" description="Basic and acidic residues" evidence="1">
    <location>
        <begin position="1"/>
        <end position="21"/>
    </location>
</feature>
<comment type="caution">
    <text evidence="2">The sequence shown here is derived from an EMBL/GenBank/DDBJ whole genome shotgun (WGS) entry which is preliminary data.</text>
</comment>
<feature type="compositionally biased region" description="Basic residues" evidence="1">
    <location>
        <begin position="152"/>
        <end position="169"/>
    </location>
</feature>
<feature type="compositionally biased region" description="Low complexity" evidence="1">
    <location>
        <begin position="205"/>
        <end position="219"/>
    </location>
</feature>
<feature type="region of interest" description="Disordered" evidence="1">
    <location>
        <begin position="666"/>
        <end position="723"/>
    </location>
</feature>